<protein>
    <submittedName>
        <fullName evidence="2">Uncharacterized protein</fullName>
    </submittedName>
</protein>
<name>A0A146L477_LYGHE</name>
<dbReference type="AlphaFoldDB" id="A0A146L477"/>
<organism evidence="2">
    <name type="scientific">Lygus hesperus</name>
    <name type="common">Western plant bug</name>
    <dbReference type="NCBI Taxonomy" id="30085"/>
    <lineage>
        <taxon>Eukaryota</taxon>
        <taxon>Metazoa</taxon>
        <taxon>Ecdysozoa</taxon>
        <taxon>Arthropoda</taxon>
        <taxon>Hexapoda</taxon>
        <taxon>Insecta</taxon>
        <taxon>Pterygota</taxon>
        <taxon>Neoptera</taxon>
        <taxon>Paraneoptera</taxon>
        <taxon>Hemiptera</taxon>
        <taxon>Heteroptera</taxon>
        <taxon>Panheteroptera</taxon>
        <taxon>Cimicomorpha</taxon>
        <taxon>Miridae</taxon>
        <taxon>Mirini</taxon>
        <taxon>Lygus</taxon>
    </lineage>
</organism>
<evidence type="ECO:0000256" key="1">
    <source>
        <dbReference type="SAM" id="SignalP"/>
    </source>
</evidence>
<feature type="non-terminal residue" evidence="2">
    <location>
        <position position="1"/>
    </location>
</feature>
<accession>A0A146L477</accession>
<feature type="signal peptide" evidence="1">
    <location>
        <begin position="1"/>
        <end position="26"/>
    </location>
</feature>
<evidence type="ECO:0000313" key="2">
    <source>
        <dbReference type="EMBL" id="JAQ02002.1"/>
    </source>
</evidence>
<gene>
    <name evidence="2" type="ORF">g.81491</name>
</gene>
<dbReference type="EMBL" id="GDHC01016627">
    <property type="protein sequence ID" value="JAQ02002.1"/>
    <property type="molecule type" value="Transcribed_RNA"/>
</dbReference>
<proteinExistence type="predicted"/>
<sequence>AVVKIILVMLVVVLLAVFVCIDAASGDELCCNQTLLNYELDRTFLDTYYQLEGNRMYSVNDYNGNENIGFLFISNVNVSEGTLLIDDQPLLRESQTNIDCDHYDMSHKTISIHFIPRNPWTLKYDKMKARFFFWNIEGKLTYRFKQHLQFTLKQNTTYCGYDEEYDDGGWIFSEVTIDYDRTTYGYDFTATNMPAWVFGGIIKFLLNNAYFFNNFNYHLEAVWLPPIRSIISDHFMKIWCDNHKNFP</sequence>
<keyword evidence="1" id="KW-0732">Signal</keyword>
<reference evidence="2" key="1">
    <citation type="journal article" date="2016" name="Gigascience">
        <title>De novo construction of an expanded transcriptome assembly for the western tarnished plant bug, Lygus hesperus.</title>
        <authorList>
            <person name="Tassone E.E."/>
            <person name="Geib S.M."/>
            <person name="Hall B."/>
            <person name="Fabrick J.A."/>
            <person name="Brent C.S."/>
            <person name="Hull J.J."/>
        </authorList>
    </citation>
    <scope>NUCLEOTIDE SEQUENCE</scope>
</reference>
<feature type="chain" id="PRO_5007526926" evidence="1">
    <location>
        <begin position="27"/>
        <end position="247"/>
    </location>
</feature>